<protein>
    <submittedName>
        <fullName evidence="2">Uncharacterized protein</fullName>
    </submittedName>
</protein>
<evidence type="ECO:0000313" key="2">
    <source>
        <dbReference type="EMBL" id="AMM44191.1"/>
    </source>
</evidence>
<name>A0A140G6A6_9CAUD</name>
<reference evidence="2 3" key="1">
    <citation type="submission" date="2016-02" db="EMBL/GenBank/DDBJ databases">
        <authorList>
            <person name="Lynch K.C."/>
            <person name="Doan M."/>
            <person name="Paisley J.T."/>
            <person name="Allen K.G."/>
            <person name="Gaffney B.L."/>
            <person name="Rinehart C.A."/>
            <person name="King R.A."/>
            <person name="Staples A."/>
            <person name="Bowman C.A."/>
            <person name="Russell D.A."/>
            <person name="Pope W.H."/>
            <person name="Jacobs-Sera D."/>
            <person name="Hendrix R.W."/>
            <person name="Hatfull G.F."/>
        </authorList>
    </citation>
    <scope>NUCLEOTIDE SEQUENCE [LARGE SCALE GENOMIC DNA]</scope>
</reference>
<sequence length="73" mass="8243">MMPRLYTRDKKGKFRKGFNGVKPVGPGLLPRTPSGLEGRDPRGMSVDEKIRAYTHMHGKPPSAAQLKKLNRKR</sequence>
<dbReference type="GeneID" id="29124733"/>
<dbReference type="KEGG" id="vg:29124733"/>
<accession>A0A140G6A6</accession>
<dbReference type="EMBL" id="KU647626">
    <property type="protein sequence ID" value="AMM44191.1"/>
    <property type="molecule type" value="Genomic_DNA"/>
</dbReference>
<keyword evidence="3" id="KW-1185">Reference proteome</keyword>
<organism evidence="2 3">
    <name type="scientific">Arthrobacter phage KellEzio</name>
    <dbReference type="NCBI Taxonomy" id="1796995"/>
    <lineage>
        <taxon>Viruses</taxon>
        <taxon>Duplodnaviria</taxon>
        <taxon>Heunggongvirae</taxon>
        <taxon>Uroviricota</taxon>
        <taxon>Caudoviricetes</taxon>
        <taxon>Kelleziovirus</taxon>
        <taxon>Kelleziovirus kellezzio</taxon>
    </lineage>
</organism>
<evidence type="ECO:0000256" key="1">
    <source>
        <dbReference type="SAM" id="MobiDB-lite"/>
    </source>
</evidence>
<dbReference type="Proteomes" id="UP000201386">
    <property type="component" value="Segment"/>
</dbReference>
<feature type="region of interest" description="Disordered" evidence="1">
    <location>
        <begin position="1"/>
        <end position="43"/>
    </location>
</feature>
<proteinExistence type="predicted"/>
<gene>
    <name evidence="2" type="primary">21</name>
    <name evidence="2" type="ORF">KELLEZIO_21</name>
</gene>
<dbReference type="RefSeq" id="YP_009301278.1">
    <property type="nucleotide sequence ID" value="NC_031231.1"/>
</dbReference>
<evidence type="ECO:0000313" key="3">
    <source>
        <dbReference type="Proteomes" id="UP000201386"/>
    </source>
</evidence>